<dbReference type="PANTHER" id="PTHR11946">
    <property type="entry name" value="VALYL-TRNA SYNTHETASES"/>
    <property type="match status" value="1"/>
</dbReference>
<sequence>MPSGPYDADAVEEQWQERWLAEDTYAYRGGEVDDPDTAFAIDTPPPTVSGNLHWGHVYGTILQDIVARFTRMQGEEVFYPFGYDDNGIASERLTESELGIRHQEFSRREFQQKCREVCAQYEEEFTENLQSFGFSIDWDNTYRTIEPRVQRISQLSFIDLYEQGKEYRKRAPAIWCPECETAISQVETEDDEQHSHFHDIEFGVVGASSEAPEGGEAAEEAAAGQSAFTISTTRPELLPACVAVFVHPDDEENQNLVGQQAEVPLFGHEVPIIADERVDMETGSGLVMCCTFGDQTDIEWYQAHDLDLRVAIDESGHLTDVAGEYEGMSSDDAREAIVSDLDETGALLDRWEITHTVNVHERCGTGVEFLVADQWYVEMLDSTDEYLDAGREMDWYPEKMFSRYQHWIEGLQWDWCISRQRSSGIPFPVWYCEDCDEAIMAEKADLPVDPLSDDPPVDACPSCGGDDFLPEDDVFDTWATSSLTPLINAGWDWDEEAEEFTMENPELFPMDVRPQGHDIISFWLFHTVVKCYEHTGEVPFDSVMINGMVLDEDRKKMSKSVGNVVSPEEVREQFPVDAARFWAAGSSIGDDLPYQEKGLRAGEKLLQKLWNASKLVDSLTPETVPEIRDEDLSALDRWLLAELDSEAEFVREMLEEREFSKARDSLRSFFWGTFCDDYLEIAKQRVREEDDESAKYTLSVAHERFLKLFAPVLSHISEEIWQEMYNDGSEASGAGGEFESIHRTAWPEPTGVEADHEAGETAMTVVGALRRYKSERQLPLNAELDTVSVYGTVDGFESDIRNVMHVGTLETLDEEPQIESVITGIDLDYSVVGPEYGADVPDIEAGIESGDYELGEETLTVAGHELSAEEFTVERERQFTGEGEMLEADGALVIVRE</sequence>
<evidence type="ECO:0000256" key="6">
    <source>
        <dbReference type="ARBA" id="ARBA00023146"/>
    </source>
</evidence>
<dbReference type="InterPro" id="IPR009008">
    <property type="entry name" value="Val/Leu/Ile-tRNA-synth_edit"/>
</dbReference>
<comment type="catalytic activity">
    <reaction evidence="7 8">
        <text>tRNA(Val) + L-valine + ATP = L-valyl-tRNA(Val) + AMP + diphosphate</text>
        <dbReference type="Rhea" id="RHEA:10704"/>
        <dbReference type="Rhea" id="RHEA-COMP:9672"/>
        <dbReference type="Rhea" id="RHEA-COMP:9708"/>
        <dbReference type="ChEBI" id="CHEBI:30616"/>
        <dbReference type="ChEBI" id="CHEBI:33019"/>
        <dbReference type="ChEBI" id="CHEBI:57762"/>
        <dbReference type="ChEBI" id="CHEBI:78442"/>
        <dbReference type="ChEBI" id="CHEBI:78537"/>
        <dbReference type="ChEBI" id="CHEBI:456215"/>
        <dbReference type="EC" id="6.1.1.9"/>
    </reaction>
</comment>
<dbReference type="InterPro" id="IPR033705">
    <property type="entry name" value="Anticodon_Ia_Val"/>
</dbReference>
<dbReference type="HAMAP" id="MF_02005">
    <property type="entry name" value="Val_tRNA_synth_type2"/>
    <property type="match status" value="1"/>
</dbReference>
<dbReference type="AlphaFoldDB" id="A0ABD6BVB6"/>
<dbReference type="Gene3D" id="3.40.50.620">
    <property type="entry name" value="HUPs"/>
    <property type="match status" value="2"/>
</dbReference>
<dbReference type="InterPro" id="IPR002303">
    <property type="entry name" value="Valyl-tRNA_ligase"/>
</dbReference>
<dbReference type="PANTHER" id="PTHR11946:SF93">
    <property type="entry name" value="VALINE--TRNA LIGASE, CHLOROPLASTIC_MITOCHONDRIAL 2"/>
    <property type="match status" value="1"/>
</dbReference>
<dbReference type="NCBIfam" id="TIGR00422">
    <property type="entry name" value="valS"/>
    <property type="match status" value="1"/>
</dbReference>
<comment type="domain">
    <text evidence="8">ValRS has two distinct active sites: one for aminoacylation and one for editing. The misactivated threonine is translocated from the active site to the editing site.</text>
</comment>
<dbReference type="CDD" id="cd07962">
    <property type="entry name" value="Anticodon_Ia_Val"/>
    <property type="match status" value="1"/>
</dbReference>
<evidence type="ECO:0000256" key="8">
    <source>
        <dbReference type="HAMAP-Rule" id="MF_02005"/>
    </source>
</evidence>
<evidence type="ECO:0000256" key="5">
    <source>
        <dbReference type="ARBA" id="ARBA00022917"/>
    </source>
</evidence>
<dbReference type="InterPro" id="IPR014729">
    <property type="entry name" value="Rossmann-like_a/b/a_fold"/>
</dbReference>
<dbReference type="InterPro" id="IPR009080">
    <property type="entry name" value="tRNAsynth_Ia_anticodon-bd"/>
</dbReference>
<keyword evidence="3 8" id="KW-0547">Nucleotide-binding</keyword>
<feature type="domain" description="Aminoacyl-tRNA synthetase class Ia" evidence="9">
    <location>
        <begin position="14"/>
        <end position="592"/>
    </location>
</feature>
<dbReference type="RefSeq" id="WP_267647217.1">
    <property type="nucleotide sequence ID" value="NZ_JANHGR010000002.1"/>
</dbReference>
<dbReference type="PRINTS" id="PR00986">
    <property type="entry name" value="TRNASYNTHVAL"/>
</dbReference>
<dbReference type="EC" id="6.1.1.9" evidence="8"/>
<keyword evidence="4 8" id="KW-0067">ATP-binding</keyword>
<dbReference type="EMBL" id="JBHUCZ010000043">
    <property type="protein sequence ID" value="MFD1568972.1"/>
    <property type="molecule type" value="Genomic_DNA"/>
</dbReference>
<comment type="caution">
    <text evidence="11">The sequence shown here is derived from an EMBL/GenBank/DDBJ whole genome shotgun (WGS) entry which is preliminary data.</text>
</comment>
<evidence type="ECO:0000256" key="2">
    <source>
        <dbReference type="ARBA" id="ARBA00022598"/>
    </source>
</evidence>
<dbReference type="SUPFAM" id="SSF52374">
    <property type="entry name" value="Nucleotidylyl transferase"/>
    <property type="match status" value="1"/>
</dbReference>
<keyword evidence="1 8" id="KW-0963">Cytoplasm</keyword>
<proteinExistence type="inferred from homology"/>
<dbReference type="GO" id="GO:0005524">
    <property type="term" value="F:ATP binding"/>
    <property type="evidence" value="ECO:0007669"/>
    <property type="project" value="UniProtKB-UniRule"/>
</dbReference>
<dbReference type="Pfam" id="PF08264">
    <property type="entry name" value="Anticodon_1"/>
    <property type="match status" value="1"/>
</dbReference>
<dbReference type="InterPro" id="IPR002300">
    <property type="entry name" value="aa-tRNA-synth_Ia"/>
</dbReference>
<protein>
    <recommendedName>
        <fullName evidence="8">Valine--tRNA ligase</fullName>
        <ecNumber evidence="8">6.1.1.9</ecNumber>
    </recommendedName>
    <alternativeName>
        <fullName evidence="8">Valyl-tRNA synthetase</fullName>
        <shortName evidence="8">ValRS</shortName>
    </alternativeName>
</protein>
<feature type="domain" description="Methionyl/Valyl/Leucyl/Isoleucyl-tRNA synthetase anticodon-binding" evidence="10">
    <location>
        <begin position="636"/>
        <end position="786"/>
    </location>
</feature>
<keyword evidence="5 8" id="KW-0648">Protein biosynthesis</keyword>
<feature type="short sequence motif" description="'KMSKS' region" evidence="8">
    <location>
        <begin position="556"/>
        <end position="560"/>
    </location>
</feature>
<dbReference type="InterPro" id="IPR013155">
    <property type="entry name" value="M/V/L/I-tRNA-synth_anticd-bd"/>
</dbReference>
<dbReference type="Gene3D" id="1.10.730.10">
    <property type="entry name" value="Isoleucyl-tRNA Synthetase, Domain 1"/>
    <property type="match status" value="1"/>
</dbReference>
<evidence type="ECO:0000256" key="4">
    <source>
        <dbReference type="ARBA" id="ARBA00022840"/>
    </source>
</evidence>
<comment type="function">
    <text evidence="8">Catalyzes the attachment of valine to tRNA(Val). As ValRS can inadvertently accommodate and process structurally similar amino acids such as threonine, to avoid such errors, it has a 'posttransfer' editing activity that hydrolyzes mischarged Thr-tRNA(Val) in a tRNA-dependent manner.</text>
</comment>
<evidence type="ECO:0000313" key="11">
    <source>
        <dbReference type="EMBL" id="MFD1568972.1"/>
    </source>
</evidence>
<dbReference type="InterPro" id="IPR022874">
    <property type="entry name" value="Valine-tRNA_ligase_type_2"/>
</dbReference>
<comment type="subcellular location">
    <subcellularLocation>
        <location evidence="8">Cytoplasm</location>
    </subcellularLocation>
</comment>
<evidence type="ECO:0000259" key="9">
    <source>
        <dbReference type="Pfam" id="PF00133"/>
    </source>
</evidence>
<dbReference type="GO" id="GO:0004832">
    <property type="term" value="F:valine-tRNA ligase activity"/>
    <property type="evidence" value="ECO:0007669"/>
    <property type="project" value="UniProtKB-UniRule"/>
</dbReference>
<accession>A0ABD6BVB6</accession>
<comment type="similarity">
    <text evidence="8">Belongs to the class-I aminoacyl-tRNA synthetase family. ValS type 2 subfamily.</text>
</comment>
<name>A0ABD6BVB6_9EURY</name>
<evidence type="ECO:0000256" key="7">
    <source>
        <dbReference type="ARBA" id="ARBA00047552"/>
    </source>
</evidence>
<keyword evidence="12" id="KW-1185">Reference proteome</keyword>
<evidence type="ECO:0000313" key="12">
    <source>
        <dbReference type="Proteomes" id="UP001597139"/>
    </source>
</evidence>
<dbReference type="Pfam" id="PF00133">
    <property type="entry name" value="tRNA-synt_1"/>
    <property type="match status" value="1"/>
</dbReference>
<evidence type="ECO:0000256" key="3">
    <source>
        <dbReference type="ARBA" id="ARBA00022741"/>
    </source>
</evidence>
<dbReference type="Proteomes" id="UP001597139">
    <property type="component" value="Unassembled WGS sequence"/>
</dbReference>
<gene>
    <name evidence="8" type="primary">valS</name>
    <name evidence="11" type="ORF">ACFSAU_15880</name>
</gene>
<evidence type="ECO:0000256" key="1">
    <source>
        <dbReference type="ARBA" id="ARBA00022490"/>
    </source>
</evidence>
<dbReference type="NCBIfam" id="NF009687">
    <property type="entry name" value="PRK13208.1"/>
    <property type="match status" value="1"/>
</dbReference>
<comment type="caution">
    <text evidence="8">Lacks conserved residue(s) required for the propagation of feature annotation.</text>
</comment>
<keyword evidence="6 8" id="KW-0030">Aminoacyl-tRNA synthetase</keyword>
<dbReference type="GO" id="GO:0006438">
    <property type="term" value="P:valyl-tRNA aminoacylation"/>
    <property type="evidence" value="ECO:0007669"/>
    <property type="project" value="UniProtKB-UniRule"/>
</dbReference>
<feature type="binding site" evidence="8">
    <location>
        <position position="559"/>
    </location>
    <ligand>
        <name>ATP</name>
        <dbReference type="ChEBI" id="CHEBI:30616"/>
    </ligand>
</feature>
<dbReference type="GO" id="GO:0005737">
    <property type="term" value="C:cytoplasm"/>
    <property type="evidence" value="ECO:0007669"/>
    <property type="project" value="UniProtKB-SubCell"/>
</dbReference>
<dbReference type="SUPFAM" id="SSF47323">
    <property type="entry name" value="Anticodon-binding domain of a subclass of class I aminoacyl-tRNA synthetases"/>
    <property type="match status" value="1"/>
</dbReference>
<evidence type="ECO:0000259" key="10">
    <source>
        <dbReference type="Pfam" id="PF08264"/>
    </source>
</evidence>
<keyword evidence="2 8" id="KW-0436">Ligase</keyword>
<dbReference type="SUPFAM" id="SSF50677">
    <property type="entry name" value="ValRS/IleRS/LeuRS editing domain"/>
    <property type="match status" value="1"/>
</dbReference>
<organism evidence="11 12">
    <name type="scientific">Halolamina litorea</name>
    <dbReference type="NCBI Taxonomy" id="1515593"/>
    <lineage>
        <taxon>Archaea</taxon>
        <taxon>Methanobacteriati</taxon>
        <taxon>Methanobacteriota</taxon>
        <taxon>Stenosarchaea group</taxon>
        <taxon>Halobacteria</taxon>
        <taxon>Halobacteriales</taxon>
        <taxon>Haloferacaceae</taxon>
    </lineage>
</organism>
<reference evidence="11 12" key="1">
    <citation type="journal article" date="2019" name="Int. J. Syst. Evol. Microbiol.">
        <title>The Global Catalogue of Microorganisms (GCM) 10K type strain sequencing project: providing services to taxonomists for standard genome sequencing and annotation.</title>
        <authorList>
            <consortium name="The Broad Institute Genomics Platform"/>
            <consortium name="The Broad Institute Genome Sequencing Center for Infectious Disease"/>
            <person name="Wu L."/>
            <person name="Ma J."/>
        </authorList>
    </citation>
    <scope>NUCLEOTIDE SEQUENCE [LARGE SCALE GENOMIC DNA]</scope>
    <source>
        <strain evidence="11 12">CGMCC 1.12859</strain>
    </source>
</reference>